<dbReference type="KEGG" id="cate:C2869_02975"/>
<dbReference type="EMBL" id="CP026604">
    <property type="protein sequence ID" value="AWB65461.1"/>
    <property type="molecule type" value="Genomic_DNA"/>
</dbReference>
<sequence>MKKVTFCSLGYLALLICLLFSSSVHAQSDFSNQEIDQITMTSRQSELDVREEYISEILDLALSLSKDKYGEYVVKQLPISMPNDQTFYELSLGKTINLAMSGATTDKDHLAIPIRIPIRRGILNYRLLVINKNKQALFKGITSFAQLKALTAGIHANAVTAEIMKLQGFSVVEGASYDGMFKQLSHNRFDYIPRGVHEAYDELQLRAATLDNLMIEPNLAIYMPMPYYIYVSPKFPRLVKRIEYGLEKMIEQKLIKTIFDKYYAEDVARANLAQRTIIDIGNPFLSSKTPFQRKELWIDEYAIKPTN</sequence>
<accession>A0A2S0VML7</accession>
<keyword evidence="1" id="KW-0732">Signal</keyword>
<keyword evidence="3" id="KW-1185">Reference proteome</keyword>
<organism evidence="2 3">
    <name type="scientific">Saccharobesus litoralis</name>
    <dbReference type="NCBI Taxonomy" id="2172099"/>
    <lineage>
        <taxon>Bacteria</taxon>
        <taxon>Pseudomonadati</taxon>
        <taxon>Pseudomonadota</taxon>
        <taxon>Gammaproteobacteria</taxon>
        <taxon>Alteromonadales</taxon>
        <taxon>Alteromonadaceae</taxon>
        <taxon>Saccharobesus</taxon>
    </lineage>
</organism>
<evidence type="ECO:0000313" key="2">
    <source>
        <dbReference type="EMBL" id="AWB65461.1"/>
    </source>
</evidence>
<evidence type="ECO:0000313" key="3">
    <source>
        <dbReference type="Proteomes" id="UP000244441"/>
    </source>
</evidence>
<dbReference type="AlphaFoldDB" id="A0A2S0VML7"/>
<dbReference type="Proteomes" id="UP000244441">
    <property type="component" value="Chromosome"/>
</dbReference>
<gene>
    <name evidence="2" type="ORF">C2869_02975</name>
</gene>
<dbReference type="Gene3D" id="3.40.190.10">
    <property type="entry name" value="Periplasmic binding protein-like II"/>
    <property type="match status" value="1"/>
</dbReference>
<reference evidence="2 3" key="1">
    <citation type="submission" date="2018-01" db="EMBL/GenBank/DDBJ databases">
        <title>Genome sequence of a Cantenovulum-like bacteria.</title>
        <authorList>
            <person name="Tan W.R."/>
            <person name="Lau N.-S."/>
            <person name="Go F."/>
            <person name="Amirul A.-A.A."/>
        </authorList>
    </citation>
    <scope>NUCLEOTIDE SEQUENCE [LARGE SCALE GENOMIC DNA]</scope>
    <source>
        <strain evidence="2 3">CCB-QB4</strain>
    </source>
</reference>
<protein>
    <submittedName>
        <fullName evidence="2">Uncharacterized protein</fullName>
    </submittedName>
</protein>
<feature type="signal peptide" evidence="1">
    <location>
        <begin position="1"/>
        <end position="26"/>
    </location>
</feature>
<feature type="chain" id="PRO_5015435432" evidence="1">
    <location>
        <begin position="27"/>
        <end position="307"/>
    </location>
</feature>
<proteinExistence type="predicted"/>
<dbReference type="OrthoDB" id="547680at2"/>
<evidence type="ECO:0000256" key="1">
    <source>
        <dbReference type="SAM" id="SignalP"/>
    </source>
</evidence>
<dbReference type="SUPFAM" id="SSF53850">
    <property type="entry name" value="Periplasmic binding protein-like II"/>
    <property type="match status" value="1"/>
</dbReference>
<name>A0A2S0VML7_9ALTE</name>
<dbReference type="RefSeq" id="WP_108601537.1">
    <property type="nucleotide sequence ID" value="NZ_CP026604.1"/>
</dbReference>